<feature type="domain" description="Palmitoyltransferase DHHC" evidence="8">
    <location>
        <begin position="95"/>
        <end position="213"/>
    </location>
</feature>
<gene>
    <name evidence="9" type="ORF">AND_001768</name>
</gene>
<evidence type="ECO:0000256" key="2">
    <source>
        <dbReference type="ARBA" id="ARBA00022679"/>
    </source>
</evidence>
<dbReference type="eggNOG" id="KOG1311">
    <property type="taxonomic scope" value="Eukaryota"/>
</dbReference>
<evidence type="ECO:0000256" key="3">
    <source>
        <dbReference type="ARBA" id="ARBA00022692"/>
    </source>
</evidence>
<dbReference type="InParanoid" id="W5JPW9"/>
<dbReference type="VEuPathDB" id="VectorBase:ADAC002775"/>
<comment type="catalytic activity">
    <reaction evidence="7">
        <text>L-cysteinyl-[protein] + hexadecanoyl-CoA = S-hexadecanoyl-L-cysteinyl-[protein] + CoA</text>
        <dbReference type="Rhea" id="RHEA:36683"/>
        <dbReference type="Rhea" id="RHEA-COMP:10131"/>
        <dbReference type="Rhea" id="RHEA-COMP:11032"/>
        <dbReference type="ChEBI" id="CHEBI:29950"/>
        <dbReference type="ChEBI" id="CHEBI:57287"/>
        <dbReference type="ChEBI" id="CHEBI:57379"/>
        <dbReference type="ChEBI" id="CHEBI:74151"/>
        <dbReference type="EC" id="2.3.1.225"/>
    </reaction>
</comment>
<dbReference type="VEuPathDB" id="VectorBase:ADAC011105"/>
<dbReference type="VEuPathDB" id="VectorBase:ADAR2_000395"/>
<feature type="transmembrane region" description="Helical" evidence="7">
    <location>
        <begin position="39"/>
        <end position="59"/>
    </location>
</feature>
<dbReference type="PANTHER" id="PTHR12246">
    <property type="entry name" value="PALMITOYLTRANSFERASE ZDHHC16"/>
    <property type="match status" value="1"/>
</dbReference>
<accession>W5JPW9</accession>
<dbReference type="PROSITE" id="PS50216">
    <property type="entry name" value="DHHC"/>
    <property type="match status" value="1"/>
</dbReference>
<keyword evidence="6 7" id="KW-0012">Acyltransferase</keyword>
<reference evidence="9" key="3">
    <citation type="journal article" date="2013" name="Nucleic Acids Res.">
        <title>The genome of Anopheles darlingi, the main neotropical malaria vector.</title>
        <authorList>
            <person name="Marinotti O."/>
            <person name="Cerqueira G.C."/>
            <person name="de Almeida L.G."/>
            <person name="Ferro M.I."/>
            <person name="Loreto E.L."/>
            <person name="Zaha A."/>
            <person name="Teixeira S.M."/>
            <person name="Wespiser A.R."/>
            <person name="Almeida E Silva A."/>
            <person name="Schlindwein A.D."/>
            <person name="Pacheco A.C."/>
            <person name="Silva A.L."/>
            <person name="Graveley B.R."/>
            <person name="Walenz B.P."/>
            <person name="Lima Bde A."/>
            <person name="Ribeiro C.A."/>
            <person name="Nunes-Silva C.G."/>
            <person name="de Carvalho C.R."/>
            <person name="Soares C.M."/>
            <person name="de Menezes C.B."/>
            <person name="Matiolli C."/>
            <person name="Caffrey D."/>
            <person name="Araujo D.A."/>
            <person name="de Oliveira D.M."/>
            <person name="Golenbock D."/>
            <person name="Grisard E.C."/>
            <person name="Fantinatti-Garboggini F."/>
            <person name="de Carvalho F.M."/>
            <person name="Barcellos F.G."/>
            <person name="Prosdocimi F."/>
            <person name="May G."/>
            <person name="Azevedo Junior G.M."/>
            <person name="Guimaraes G.M."/>
            <person name="Goldman G.H."/>
            <person name="Padilha I.Q."/>
            <person name="Batista Jda S."/>
            <person name="Ferro J.A."/>
            <person name="Ribeiro J.M."/>
            <person name="Fietto J.L."/>
            <person name="Dabbas K.M."/>
            <person name="Cerdeira L."/>
            <person name="Agnez-Lima L.F."/>
            <person name="Brocchi M."/>
            <person name="de Carvalho M.O."/>
            <person name="Teixeira Mde M."/>
            <person name="Diniz Maia Mde M."/>
            <person name="Goldman M.H."/>
            <person name="Cruz Schneider M.P."/>
            <person name="Felipe M.S."/>
            <person name="Hungria M."/>
            <person name="Nicolas M.F."/>
            <person name="Pereira M."/>
            <person name="Montes M.A."/>
            <person name="Cantao M.E."/>
            <person name="Vincentz M."/>
            <person name="Rafael M.S."/>
            <person name="Silverman N."/>
            <person name="Stoco P.H."/>
            <person name="Souza R.C."/>
            <person name="Vicentini R."/>
            <person name="Gazzinelli R.T."/>
            <person name="Neves Rde O."/>
            <person name="Silva R."/>
            <person name="Astolfi-Filho S."/>
            <person name="Maciel T.E."/>
            <person name="Urmenyi T.P."/>
            <person name="Tadei W.P."/>
            <person name="Camargo E.P."/>
            <person name="de Vasconcelos A.T."/>
        </authorList>
    </citation>
    <scope>NUCLEOTIDE SEQUENCE</scope>
</reference>
<comment type="caution">
    <text evidence="9">The sequence shown here is derived from an EMBL/GenBank/DDBJ whole genome shotgun (WGS) entry which is preliminary data.</text>
</comment>
<dbReference type="HOGENOM" id="CLU_019108_0_0_1"/>
<dbReference type="AlphaFoldDB" id="W5JPW9"/>
<evidence type="ECO:0000256" key="4">
    <source>
        <dbReference type="ARBA" id="ARBA00022989"/>
    </source>
</evidence>
<comment type="domain">
    <text evidence="7">The DHHC domain is required for palmitoyltransferase activity.</text>
</comment>
<evidence type="ECO:0000256" key="1">
    <source>
        <dbReference type="ARBA" id="ARBA00004141"/>
    </source>
</evidence>
<dbReference type="EC" id="2.3.1.225" evidence="7"/>
<protein>
    <recommendedName>
        <fullName evidence="7">Palmitoyltransferase</fullName>
        <ecNumber evidence="7">2.3.1.225</ecNumber>
    </recommendedName>
</protein>
<dbReference type="InterPro" id="IPR039859">
    <property type="entry name" value="PFA4/ZDH16/20/ERF2-like"/>
</dbReference>
<dbReference type="InterPro" id="IPR001594">
    <property type="entry name" value="Palmitoyltrfase_DHHC"/>
</dbReference>
<sequence>MTFVKDPCGIVCVLVTYMAVLYADYVVTHWIILQTMPNSLWAPFHVVAFNTIVFLLGMAHLKAVLLDPGTVPLPQIRIDFSDLHAEKNYGHERGEWTMCTRCETYRPPRAHHCRICKRCIRRMDHHCPWINNCVGERNQKYFLQFLLYVCALALYSVFLIVISWLYPCQDCHVDVAQAQSRMMHSFGLFVIAIMVDQMHAILYDETAVESVQQKGPYRSNRPKMALLAEVCGRGHPMLWMLPCASLNRKHHDYETSDGESGTLIHRFSRHIALTKRDYTDKEKYGFKVSNFYPLPDVTTYDQQIRELCTTDLAKLITFTTDFRSKTDTRSYTEIVNALDEECVGRVGSATAYELMEMLHGFMYLLPNKIAQLQSYRSAMPKLIELFNNSPNERDFLTIVFFLGLWKRQQTGTVLMKEFLQNHLERYLTPELGRLDFTILANATYKTSVRIADESDAFRSRLVAEIESFEEDGDPALLVTLIKCARMNRLPSDTIVAKVRSYVNANAQRQELDFRGLAHLFAYLADNRVKDDPLSALFIDACWNRFENEVRLNGFEPSSQSCRPKDIATFLWSCSTLSIPLEATGMNGNMLEKAIRLKLEAGEYRSSPDVLVDTVLSLWLGGRQSLGLLKLLFKDRALVQNLRKDRTKVESRKDLLLSCAEIDFPESVEMIKSIRKPGDAFVLDRRAPDFLVRPALRQVGECLEQMQIASFAYNLPVKHLNIAGLLVQHKNRDGSVKNLDVLDDKHCLSDRETPVGLMKLKLRILEDKAIERVTINVCNLQTPDELAAELRRVLQSDAVHKG</sequence>
<dbReference type="Pfam" id="PF01529">
    <property type="entry name" value="DHHC"/>
    <property type="match status" value="1"/>
</dbReference>
<dbReference type="EMBL" id="ADMH02000447">
    <property type="protein sequence ID" value="ETN66437.1"/>
    <property type="molecule type" value="Genomic_DNA"/>
</dbReference>
<dbReference type="OMA" id="KCARMNR"/>
<name>W5JPW9_ANODA</name>
<evidence type="ECO:0000259" key="8">
    <source>
        <dbReference type="Pfam" id="PF01529"/>
    </source>
</evidence>
<keyword evidence="3 7" id="KW-0812">Transmembrane</keyword>
<evidence type="ECO:0000256" key="6">
    <source>
        <dbReference type="ARBA" id="ARBA00023315"/>
    </source>
</evidence>
<evidence type="ECO:0000256" key="7">
    <source>
        <dbReference type="RuleBase" id="RU079119"/>
    </source>
</evidence>
<dbReference type="STRING" id="43151.W5JPW9"/>
<feature type="transmembrane region" description="Helical" evidence="7">
    <location>
        <begin position="145"/>
        <end position="166"/>
    </location>
</feature>
<dbReference type="FunCoup" id="W5JPW9">
    <property type="interactions" value="6"/>
</dbReference>
<evidence type="ECO:0000256" key="5">
    <source>
        <dbReference type="ARBA" id="ARBA00023136"/>
    </source>
</evidence>
<keyword evidence="5 7" id="KW-0472">Membrane</keyword>
<reference evidence="9" key="1">
    <citation type="journal article" date="2010" name="BMC Genomics">
        <title>Combination of measures distinguishes pre-miRNAs from other stem-loops in the genome of the newly sequenced Anopheles darlingi.</title>
        <authorList>
            <person name="Mendes N.D."/>
            <person name="Freitas A.T."/>
            <person name="Vasconcelos A.T."/>
            <person name="Sagot M.F."/>
        </authorList>
    </citation>
    <scope>NUCLEOTIDE SEQUENCE</scope>
</reference>
<keyword evidence="4 7" id="KW-1133">Transmembrane helix</keyword>
<organism evidence="9">
    <name type="scientific">Anopheles darlingi</name>
    <name type="common">Mosquito</name>
    <dbReference type="NCBI Taxonomy" id="43151"/>
    <lineage>
        <taxon>Eukaryota</taxon>
        <taxon>Metazoa</taxon>
        <taxon>Ecdysozoa</taxon>
        <taxon>Arthropoda</taxon>
        <taxon>Hexapoda</taxon>
        <taxon>Insecta</taxon>
        <taxon>Pterygota</taxon>
        <taxon>Neoptera</taxon>
        <taxon>Endopterygota</taxon>
        <taxon>Diptera</taxon>
        <taxon>Nematocera</taxon>
        <taxon>Culicoidea</taxon>
        <taxon>Culicidae</taxon>
        <taxon>Anophelinae</taxon>
        <taxon>Anopheles</taxon>
    </lineage>
</organism>
<dbReference type="GO" id="GO:0019706">
    <property type="term" value="F:protein-cysteine S-palmitoyltransferase activity"/>
    <property type="evidence" value="ECO:0007669"/>
    <property type="project" value="UniProtKB-EC"/>
</dbReference>
<comment type="similarity">
    <text evidence="7">Belongs to the DHHC palmitoyltransferase family.</text>
</comment>
<evidence type="ECO:0000313" key="9">
    <source>
        <dbReference type="EMBL" id="ETN66437.1"/>
    </source>
</evidence>
<reference evidence="9" key="2">
    <citation type="submission" date="2010-05" db="EMBL/GenBank/DDBJ databases">
        <authorList>
            <person name="Almeida L.G."/>
            <person name="Nicolas M.F."/>
            <person name="Souza R.C."/>
            <person name="Vasconcelos A.T.R."/>
        </authorList>
    </citation>
    <scope>NUCLEOTIDE SEQUENCE</scope>
</reference>
<dbReference type="VEuPathDB" id="VectorBase:ADAR2_005119"/>
<dbReference type="GO" id="GO:0016020">
    <property type="term" value="C:membrane"/>
    <property type="evidence" value="ECO:0007669"/>
    <property type="project" value="UniProtKB-SubCell"/>
</dbReference>
<proteinExistence type="inferred from homology"/>
<feature type="transmembrane region" description="Helical" evidence="7">
    <location>
        <begin position="12"/>
        <end position="33"/>
    </location>
</feature>
<comment type="subcellular location">
    <subcellularLocation>
        <location evidence="1">Membrane</location>
        <topology evidence="1">Multi-pass membrane protein</topology>
    </subcellularLocation>
</comment>
<keyword evidence="2 7" id="KW-0808">Transferase</keyword>